<dbReference type="AlphaFoldDB" id="B1PLK1"/>
<feature type="non-terminal residue" evidence="1">
    <location>
        <position position="1"/>
    </location>
</feature>
<reference evidence="1" key="1">
    <citation type="journal article" date="2009" name="J. Appl. Microbiol.">
        <title>Isolation and partial characterization of novel genes encoding acidic cellulases from metagenomes of buffalo rumens.</title>
        <authorList>
            <person name="Duan C.J."/>
            <person name="Xian L."/>
            <person name="Zhao G.C."/>
            <person name="Feng Y."/>
            <person name="Pang H."/>
            <person name="Bai X.-L."/>
            <person name="Tang J.L."/>
            <person name="Ma Q.-S."/>
            <person name="Feng J.X."/>
        </authorList>
    </citation>
    <scope>NUCLEOTIDE SEQUENCE</scope>
</reference>
<proteinExistence type="predicted"/>
<name>B1PLK1_9ZZZZ</name>
<protein>
    <submittedName>
        <fullName evidence="1">Uncharacterized protein</fullName>
    </submittedName>
</protein>
<organism evidence="1">
    <name type="scientific">uncultured microorganism</name>
    <dbReference type="NCBI Taxonomy" id="358574"/>
    <lineage>
        <taxon>unclassified sequences</taxon>
        <taxon>environmental samples</taxon>
    </lineage>
</organism>
<evidence type="ECO:0000313" key="1">
    <source>
        <dbReference type="EMBL" id="ACA61158.1"/>
    </source>
</evidence>
<accession>B1PLK1</accession>
<dbReference type="EMBL" id="EU449489">
    <property type="protein sequence ID" value="ACA61158.1"/>
    <property type="molecule type" value="Genomic_DNA"/>
</dbReference>
<sequence>GALLEMGVKAGDLMRIYFTPYADWWQIQIFDGHWGGLSIAEIGGGQLVNPETSTATSCFEFVMTDAIFAQLTGIQGWGGTILCQGEGVIITRIATF</sequence>